<dbReference type="PANTHER" id="PTHR33546:SF1">
    <property type="entry name" value="LARGE, MULTIFUNCTIONAL SECRETED PROTEIN"/>
    <property type="match status" value="1"/>
</dbReference>
<dbReference type="EMBL" id="SJPN01000005">
    <property type="protein sequence ID" value="TWU01215.1"/>
    <property type="molecule type" value="Genomic_DNA"/>
</dbReference>
<dbReference type="GO" id="GO:0046872">
    <property type="term" value="F:metal ion binding"/>
    <property type="evidence" value="ECO:0007669"/>
    <property type="project" value="UniProtKB-KW"/>
</dbReference>
<keyword evidence="3 4" id="KW-0408">Iron</keyword>
<evidence type="ECO:0000313" key="6">
    <source>
        <dbReference type="EMBL" id="TWU01215.1"/>
    </source>
</evidence>
<evidence type="ECO:0000256" key="3">
    <source>
        <dbReference type="ARBA" id="ARBA00023004"/>
    </source>
</evidence>
<dbReference type="Gene3D" id="1.25.10.10">
    <property type="entry name" value="Leucine-rich Repeat Variant"/>
    <property type="match status" value="1"/>
</dbReference>
<evidence type="ECO:0000256" key="2">
    <source>
        <dbReference type="ARBA" id="ARBA00022723"/>
    </source>
</evidence>
<dbReference type="Proteomes" id="UP000320176">
    <property type="component" value="Unassembled WGS sequence"/>
</dbReference>
<dbReference type="OrthoDB" id="225269at2"/>
<dbReference type="InterPro" id="IPR036909">
    <property type="entry name" value="Cyt_c-like_dom_sf"/>
</dbReference>
<reference evidence="6 7" key="1">
    <citation type="submission" date="2019-02" db="EMBL/GenBank/DDBJ databases">
        <title>Deep-cultivation of Planctomycetes and their phenomic and genomic characterization uncovers novel biology.</title>
        <authorList>
            <person name="Wiegand S."/>
            <person name="Jogler M."/>
            <person name="Boedeker C."/>
            <person name="Pinto D."/>
            <person name="Vollmers J."/>
            <person name="Rivas-Marin E."/>
            <person name="Kohn T."/>
            <person name="Peeters S.H."/>
            <person name="Heuer A."/>
            <person name="Rast P."/>
            <person name="Oberbeckmann S."/>
            <person name="Bunk B."/>
            <person name="Jeske O."/>
            <person name="Meyerdierks A."/>
            <person name="Storesund J.E."/>
            <person name="Kallscheuer N."/>
            <person name="Luecker S."/>
            <person name="Lage O.M."/>
            <person name="Pohl T."/>
            <person name="Merkel B.J."/>
            <person name="Hornburger P."/>
            <person name="Mueller R.-W."/>
            <person name="Bruemmer F."/>
            <person name="Labrenz M."/>
            <person name="Spormann A.M."/>
            <person name="Op Den Camp H."/>
            <person name="Overmann J."/>
            <person name="Amann R."/>
            <person name="Jetten M.S.M."/>
            <person name="Mascher T."/>
            <person name="Medema M.H."/>
            <person name="Devos D.P."/>
            <person name="Kaster A.-K."/>
            <person name="Ovreas L."/>
            <person name="Rohde M."/>
            <person name="Galperin M.Y."/>
            <person name="Jogler C."/>
        </authorList>
    </citation>
    <scope>NUCLEOTIDE SEQUENCE [LARGE SCALE GENOMIC DNA]</scope>
    <source>
        <strain evidence="6 7">Pla52n</strain>
    </source>
</reference>
<organism evidence="6 7">
    <name type="scientific">Stieleria varia</name>
    <dbReference type="NCBI Taxonomy" id="2528005"/>
    <lineage>
        <taxon>Bacteria</taxon>
        <taxon>Pseudomonadati</taxon>
        <taxon>Planctomycetota</taxon>
        <taxon>Planctomycetia</taxon>
        <taxon>Pirellulales</taxon>
        <taxon>Pirellulaceae</taxon>
        <taxon>Stieleria</taxon>
    </lineage>
</organism>
<dbReference type="InterPro" id="IPR011989">
    <property type="entry name" value="ARM-like"/>
</dbReference>
<accession>A0A5C6AMH7</accession>
<dbReference type="AlphaFoldDB" id="A0A5C6AMH7"/>
<evidence type="ECO:0000313" key="7">
    <source>
        <dbReference type="Proteomes" id="UP000320176"/>
    </source>
</evidence>
<dbReference type="Gene3D" id="1.10.760.10">
    <property type="entry name" value="Cytochrome c-like domain"/>
    <property type="match status" value="1"/>
</dbReference>
<dbReference type="Pfam" id="PF00034">
    <property type="entry name" value="Cytochrom_C"/>
    <property type="match status" value="1"/>
</dbReference>
<dbReference type="InterPro" id="IPR016024">
    <property type="entry name" value="ARM-type_fold"/>
</dbReference>
<proteinExistence type="predicted"/>
<dbReference type="GO" id="GO:0020037">
    <property type="term" value="F:heme binding"/>
    <property type="evidence" value="ECO:0007669"/>
    <property type="project" value="InterPro"/>
</dbReference>
<keyword evidence="2 4" id="KW-0479">Metal-binding</keyword>
<comment type="caution">
    <text evidence="6">The sequence shown here is derived from an EMBL/GenBank/DDBJ whole genome shotgun (WGS) entry which is preliminary data.</text>
</comment>
<evidence type="ECO:0000256" key="1">
    <source>
        <dbReference type="ARBA" id="ARBA00022617"/>
    </source>
</evidence>
<gene>
    <name evidence="6" type="ORF">Pla52n_45870</name>
</gene>
<dbReference type="SUPFAM" id="SSF48371">
    <property type="entry name" value="ARM repeat"/>
    <property type="match status" value="1"/>
</dbReference>
<dbReference type="SUPFAM" id="SSF46626">
    <property type="entry name" value="Cytochrome c"/>
    <property type="match status" value="1"/>
</dbReference>
<keyword evidence="7" id="KW-1185">Reference proteome</keyword>
<dbReference type="NCBIfam" id="TIGR02603">
    <property type="entry name" value="CxxCH_TIGR02603"/>
    <property type="match status" value="1"/>
</dbReference>
<name>A0A5C6AMH7_9BACT</name>
<dbReference type="InterPro" id="IPR009056">
    <property type="entry name" value="Cyt_c-like_dom"/>
</dbReference>
<dbReference type="PROSITE" id="PS51007">
    <property type="entry name" value="CYTC"/>
    <property type="match status" value="1"/>
</dbReference>
<dbReference type="InterPro" id="IPR013427">
    <property type="entry name" value="Haem-bd_dom_put"/>
</dbReference>
<dbReference type="GO" id="GO:0009055">
    <property type="term" value="F:electron transfer activity"/>
    <property type="evidence" value="ECO:0007669"/>
    <property type="project" value="InterPro"/>
</dbReference>
<protein>
    <submittedName>
        <fullName evidence="6">Cytochrome c</fullName>
    </submittedName>
</protein>
<evidence type="ECO:0000256" key="4">
    <source>
        <dbReference type="PROSITE-ProRule" id="PRU00433"/>
    </source>
</evidence>
<dbReference type="PANTHER" id="PTHR33546">
    <property type="entry name" value="LARGE, MULTIFUNCTIONAL SECRETED PROTEIN-RELATED"/>
    <property type="match status" value="1"/>
</dbReference>
<evidence type="ECO:0000259" key="5">
    <source>
        <dbReference type="PROSITE" id="PS51007"/>
    </source>
</evidence>
<feature type="domain" description="Cytochrome c" evidence="5">
    <location>
        <begin position="258"/>
        <end position="391"/>
    </location>
</feature>
<sequence>MSNLVRICLIATAIAIPWKSATALDESESLRKLVHAIGASDDASVQAALLRGMRAGLEGRRDVPAPGGWADLQEKLASSGDPNVQSLANELAQIFGDQAAAAQALAVLQDAQSETTKRLQALNSLLAQRDERVLPMLRILLDDPDLRLAAIRGYATLADQDAPEILMQRYDKWSPADRRAALETLASRKPYAEVLLGAIGDQRVRRDEIPAHVARSLSLILGERFDQQYGTVAPLAAERVAKLEHFKRLISDEALAAADAAAGRAVFQKTCASCHVLYGSGANIGPDLTGSNRANLDYLLLNSVDPSYDVPDGYKMVLIQTVDGRVLNGVVASEDATRVVLKTVQDPEVVVLKSDIEARKISDKSMMPDGQLDQLKPAEVIDLVKYLQTTQQVELPQ</sequence>
<dbReference type="RefSeq" id="WP_146521673.1">
    <property type="nucleotide sequence ID" value="NZ_CP151726.1"/>
</dbReference>
<keyword evidence="1 4" id="KW-0349">Heme</keyword>